<dbReference type="AlphaFoldDB" id="A0AAE3A409"/>
<evidence type="ECO:0000256" key="7">
    <source>
        <dbReference type="ARBA" id="ARBA00023136"/>
    </source>
</evidence>
<feature type="transmembrane region" description="Helical" evidence="8">
    <location>
        <begin position="90"/>
        <end position="110"/>
    </location>
</feature>
<feature type="transmembrane region" description="Helical" evidence="8">
    <location>
        <begin position="116"/>
        <end position="133"/>
    </location>
</feature>
<dbReference type="GO" id="GO:1903785">
    <property type="term" value="P:L-valine transmembrane transport"/>
    <property type="evidence" value="ECO:0007669"/>
    <property type="project" value="TreeGrafter"/>
</dbReference>
<dbReference type="EMBL" id="JAJEPS010000004">
    <property type="protein sequence ID" value="MCC2125642.1"/>
    <property type="molecule type" value="Genomic_DNA"/>
</dbReference>
<evidence type="ECO:0000256" key="2">
    <source>
        <dbReference type="ARBA" id="ARBA00010735"/>
    </source>
</evidence>
<dbReference type="Proteomes" id="UP001198220">
    <property type="component" value="Unassembled WGS sequence"/>
</dbReference>
<protein>
    <submittedName>
        <fullName evidence="9">AzlC family ABC transporter permease</fullName>
    </submittedName>
</protein>
<comment type="caution">
    <text evidence="9">The sequence shown here is derived from an EMBL/GenBank/DDBJ whole genome shotgun (WGS) entry which is preliminary data.</text>
</comment>
<keyword evidence="5 8" id="KW-0812">Transmembrane</keyword>
<evidence type="ECO:0000256" key="5">
    <source>
        <dbReference type="ARBA" id="ARBA00022692"/>
    </source>
</evidence>
<name>A0AAE3A409_9FIRM</name>
<proteinExistence type="inferred from homology"/>
<accession>A0AAE3A409</accession>
<feature type="transmembrane region" description="Helical" evidence="8">
    <location>
        <begin position="140"/>
        <end position="156"/>
    </location>
</feature>
<organism evidence="9 10">
    <name type="scientific">Hominiventricola filiformis</name>
    <dbReference type="NCBI Taxonomy" id="2885352"/>
    <lineage>
        <taxon>Bacteria</taxon>
        <taxon>Bacillati</taxon>
        <taxon>Bacillota</taxon>
        <taxon>Clostridia</taxon>
        <taxon>Lachnospirales</taxon>
        <taxon>Lachnospiraceae</taxon>
        <taxon>Hominiventricola</taxon>
    </lineage>
</organism>
<comment type="similarity">
    <text evidence="2">Belongs to the AzlC family.</text>
</comment>
<dbReference type="GO" id="GO:0005886">
    <property type="term" value="C:plasma membrane"/>
    <property type="evidence" value="ECO:0007669"/>
    <property type="project" value="UniProtKB-SubCell"/>
</dbReference>
<evidence type="ECO:0000256" key="3">
    <source>
        <dbReference type="ARBA" id="ARBA00022448"/>
    </source>
</evidence>
<keyword evidence="4" id="KW-1003">Cell membrane</keyword>
<dbReference type="PANTHER" id="PTHR34979:SF1">
    <property type="entry name" value="INNER MEMBRANE PROTEIN YGAZ"/>
    <property type="match status" value="1"/>
</dbReference>
<evidence type="ECO:0000313" key="9">
    <source>
        <dbReference type="EMBL" id="MCC2125642.1"/>
    </source>
</evidence>
<sequence length="187" mass="21521">MNECTIYFIIKFTERIVKSAFNPIAAFFLALMVNARHLFYGLSMLEKYKNTGWKKPYLIFGMCDESFTINSAVTPPEDVDKGWFMFFVNLLNQIYWVFGATMGALLGYVIHFNTEGIEFVMTALFVVMLVNQWEEHKDHRPALIGLVCPVICLIIFGGDNFMIPSMILMTVSFLIGRKYMDMEAAEK</sequence>
<evidence type="ECO:0000256" key="8">
    <source>
        <dbReference type="SAM" id="Phobius"/>
    </source>
</evidence>
<dbReference type="Pfam" id="PF03591">
    <property type="entry name" value="AzlC"/>
    <property type="match status" value="1"/>
</dbReference>
<keyword evidence="6 8" id="KW-1133">Transmembrane helix</keyword>
<keyword evidence="3" id="KW-0813">Transport</keyword>
<dbReference type="PANTHER" id="PTHR34979">
    <property type="entry name" value="INNER MEMBRANE PROTEIN YGAZ"/>
    <property type="match status" value="1"/>
</dbReference>
<comment type="subcellular location">
    <subcellularLocation>
        <location evidence="1">Cell membrane</location>
        <topology evidence="1">Multi-pass membrane protein</topology>
    </subcellularLocation>
</comment>
<feature type="transmembrane region" description="Helical" evidence="8">
    <location>
        <begin position="20"/>
        <end position="39"/>
    </location>
</feature>
<keyword evidence="7 8" id="KW-0472">Membrane</keyword>
<reference evidence="9 10" key="1">
    <citation type="submission" date="2021-10" db="EMBL/GenBank/DDBJ databases">
        <title>Anaerobic single-cell dispensing facilitates the cultivation of human gut bacteria.</title>
        <authorList>
            <person name="Afrizal A."/>
        </authorList>
    </citation>
    <scope>NUCLEOTIDE SEQUENCE [LARGE SCALE GENOMIC DNA]</scope>
    <source>
        <strain evidence="9 10">CLA-AA-H276</strain>
    </source>
</reference>
<evidence type="ECO:0000256" key="1">
    <source>
        <dbReference type="ARBA" id="ARBA00004651"/>
    </source>
</evidence>
<dbReference type="RefSeq" id="WP_308459014.1">
    <property type="nucleotide sequence ID" value="NZ_JAJEPS010000004.1"/>
</dbReference>
<evidence type="ECO:0000256" key="6">
    <source>
        <dbReference type="ARBA" id="ARBA00022989"/>
    </source>
</evidence>
<keyword evidence="10" id="KW-1185">Reference proteome</keyword>
<evidence type="ECO:0000313" key="10">
    <source>
        <dbReference type="Proteomes" id="UP001198220"/>
    </source>
</evidence>
<evidence type="ECO:0000256" key="4">
    <source>
        <dbReference type="ARBA" id="ARBA00022475"/>
    </source>
</evidence>
<dbReference type="InterPro" id="IPR011606">
    <property type="entry name" value="Brnchd-chn_aa_trnsp_permease"/>
</dbReference>
<gene>
    <name evidence="9" type="ORF">LKD36_05545</name>
</gene>